<comment type="caution">
    <text evidence="5">The sequence shown here is derived from an EMBL/GenBank/DDBJ whole genome shotgun (WGS) entry which is preliminary data.</text>
</comment>
<accession>A0A7D9ISP6</accession>
<dbReference type="InterPro" id="IPR014716">
    <property type="entry name" value="Fibrinogen_a/b/g_C_1"/>
</dbReference>
<dbReference type="GO" id="GO:0005615">
    <property type="term" value="C:extracellular space"/>
    <property type="evidence" value="ECO:0007669"/>
    <property type="project" value="TreeGrafter"/>
</dbReference>
<dbReference type="SUPFAM" id="SSF56496">
    <property type="entry name" value="Fibrinogen C-terminal domain-like"/>
    <property type="match status" value="1"/>
</dbReference>
<dbReference type="GO" id="GO:0046872">
    <property type="term" value="F:metal ion binding"/>
    <property type="evidence" value="ECO:0007669"/>
    <property type="project" value="UniProtKB-KW"/>
</dbReference>
<dbReference type="PANTHER" id="PTHR16146">
    <property type="entry name" value="INTELECTIN"/>
    <property type="match status" value="1"/>
</dbReference>
<organism evidence="5 6">
    <name type="scientific">Paramuricea clavata</name>
    <name type="common">Red gorgonian</name>
    <name type="synonym">Violescent sea-whip</name>
    <dbReference type="NCBI Taxonomy" id="317549"/>
    <lineage>
        <taxon>Eukaryota</taxon>
        <taxon>Metazoa</taxon>
        <taxon>Cnidaria</taxon>
        <taxon>Anthozoa</taxon>
        <taxon>Octocorallia</taxon>
        <taxon>Malacalcyonacea</taxon>
        <taxon>Plexauridae</taxon>
        <taxon>Paramuricea</taxon>
    </lineage>
</organism>
<keyword evidence="2" id="KW-0430">Lectin</keyword>
<evidence type="ECO:0000313" key="6">
    <source>
        <dbReference type="Proteomes" id="UP001152795"/>
    </source>
</evidence>
<dbReference type="InterPro" id="IPR036056">
    <property type="entry name" value="Fibrinogen-like_C"/>
</dbReference>
<keyword evidence="3" id="KW-0106">Calcium</keyword>
<dbReference type="InterPro" id="IPR002181">
    <property type="entry name" value="Fibrinogen_a/b/g_C_dom"/>
</dbReference>
<dbReference type="NCBIfam" id="NF040941">
    <property type="entry name" value="GGGWT_bact"/>
    <property type="match status" value="1"/>
</dbReference>
<keyword evidence="1" id="KW-0479">Metal-binding</keyword>
<dbReference type="Pfam" id="PF00147">
    <property type="entry name" value="Fibrinogen_C"/>
    <property type="match status" value="1"/>
</dbReference>
<protein>
    <submittedName>
        <fullName evidence="5">Uncharacterized protein</fullName>
    </submittedName>
</protein>
<evidence type="ECO:0000256" key="3">
    <source>
        <dbReference type="ARBA" id="ARBA00022837"/>
    </source>
</evidence>
<name>A0A7D9ISP6_PARCT</name>
<dbReference type="Gene3D" id="3.90.215.10">
    <property type="entry name" value="Gamma Fibrinogen, chain A, domain 1"/>
    <property type="match status" value="1"/>
</dbReference>
<evidence type="ECO:0000256" key="2">
    <source>
        <dbReference type="ARBA" id="ARBA00022734"/>
    </source>
</evidence>
<dbReference type="GO" id="GO:0070492">
    <property type="term" value="F:oligosaccharide binding"/>
    <property type="evidence" value="ECO:0007669"/>
    <property type="project" value="TreeGrafter"/>
</dbReference>
<dbReference type="PANTHER" id="PTHR16146:SF53">
    <property type="entry name" value="APPLE DOMAIN-CONTAINING PROTEIN"/>
    <property type="match status" value="1"/>
</dbReference>
<evidence type="ECO:0000256" key="1">
    <source>
        <dbReference type="ARBA" id="ARBA00022723"/>
    </source>
</evidence>
<dbReference type="EMBL" id="CACRXK020007480">
    <property type="protein sequence ID" value="CAB4012359.1"/>
    <property type="molecule type" value="Genomic_DNA"/>
</dbReference>
<keyword evidence="6" id="KW-1185">Reference proteome</keyword>
<evidence type="ECO:0000256" key="4">
    <source>
        <dbReference type="ARBA" id="ARBA00023157"/>
    </source>
</evidence>
<sequence>MISNMVFLISLFLFGMEVECKTVAKQLEITPRSCLDYLKRGFKSDGYYTIYDFKTDNCITVYCDMTSEAGSAWTLVMSYALKNRHMDQIARKTMQQDAPVNEHSPNWNLYRMSLSQMTHLKSQSTHWRSTCSFPTYKVDYTDYVRAKFTHFDIMTFLGDGICKKVEYINIRGHQCAQCTSKWWQQNSRYSPHIDSPSNGCQFVPTQGSVSSENNFGYYIEGVINKKFRCSAGPLSTTNWWFGGYL</sequence>
<dbReference type="Proteomes" id="UP001152795">
    <property type="component" value="Unassembled WGS sequence"/>
</dbReference>
<dbReference type="AlphaFoldDB" id="A0A7D9ISP6"/>
<dbReference type="OrthoDB" id="5945834at2759"/>
<proteinExistence type="predicted"/>
<evidence type="ECO:0000313" key="5">
    <source>
        <dbReference type="EMBL" id="CAB4012359.1"/>
    </source>
</evidence>
<keyword evidence="4" id="KW-1015">Disulfide bond</keyword>
<reference evidence="5" key="1">
    <citation type="submission" date="2020-04" db="EMBL/GenBank/DDBJ databases">
        <authorList>
            <person name="Alioto T."/>
            <person name="Alioto T."/>
            <person name="Gomez Garrido J."/>
        </authorList>
    </citation>
    <scope>NUCLEOTIDE SEQUENCE</scope>
    <source>
        <strain evidence="5">A484AB</strain>
    </source>
</reference>
<dbReference type="PROSITE" id="PS51406">
    <property type="entry name" value="FIBRINOGEN_C_2"/>
    <property type="match status" value="1"/>
</dbReference>
<gene>
    <name evidence="5" type="ORF">PACLA_8A046368</name>
</gene>